<dbReference type="GO" id="GO:0044781">
    <property type="term" value="P:bacterial-type flagellum organization"/>
    <property type="evidence" value="ECO:0007669"/>
    <property type="project" value="UniProtKB-KW"/>
</dbReference>
<organism evidence="10 11">
    <name type="scientific">Noviherbaspirillum autotrophicum</name>
    <dbReference type="NCBI Taxonomy" id="709839"/>
    <lineage>
        <taxon>Bacteria</taxon>
        <taxon>Pseudomonadati</taxon>
        <taxon>Pseudomonadota</taxon>
        <taxon>Betaproteobacteria</taxon>
        <taxon>Burkholderiales</taxon>
        <taxon>Oxalobacteraceae</taxon>
        <taxon>Noviherbaspirillum</taxon>
    </lineage>
</organism>
<dbReference type="AlphaFoldDB" id="A0A0C2BLM5"/>
<evidence type="ECO:0000259" key="9">
    <source>
        <dbReference type="Pfam" id="PF04316"/>
    </source>
</evidence>
<dbReference type="Pfam" id="PF04316">
    <property type="entry name" value="FlgM"/>
    <property type="match status" value="1"/>
</dbReference>
<protein>
    <recommendedName>
        <fullName evidence="2">Negative regulator of flagellin synthesis</fullName>
    </recommendedName>
    <alternativeName>
        <fullName evidence="8">Anti-sigma-28 factor</fullName>
    </alternativeName>
</protein>
<dbReference type="InterPro" id="IPR007412">
    <property type="entry name" value="FlgM"/>
</dbReference>
<keyword evidence="3" id="KW-0678">Repressor</keyword>
<keyword evidence="6" id="KW-0804">Transcription</keyword>
<dbReference type="OrthoDB" id="5298032at2"/>
<evidence type="ECO:0000313" key="10">
    <source>
        <dbReference type="EMBL" id="KIF82165.1"/>
    </source>
</evidence>
<dbReference type="InterPro" id="IPR035890">
    <property type="entry name" value="Anti-sigma-28_factor_FlgM_sf"/>
</dbReference>
<evidence type="ECO:0000256" key="2">
    <source>
        <dbReference type="ARBA" id="ARBA00017823"/>
    </source>
</evidence>
<keyword evidence="11" id="KW-1185">Reference proteome</keyword>
<keyword evidence="4" id="KW-1005">Bacterial flagellum biogenesis</keyword>
<evidence type="ECO:0000256" key="7">
    <source>
        <dbReference type="ARBA" id="ARBA00024739"/>
    </source>
</evidence>
<keyword evidence="10" id="KW-0966">Cell projection</keyword>
<evidence type="ECO:0000313" key="11">
    <source>
        <dbReference type="Proteomes" id="UP000031572"/>
    </source>
</evidence>
<keyword evidence="10" id="KW-0969">Cilium</keyword>
<dbReference type="NCBIfam" id="TIGR03824">
    <property type="entry name" value="FlgM_jcvi"/>
    <property type="match status" value="1"/>
</dbReference>
<dbReference type="STRING" id="709839.TSA66_17370"/>
<comment type="caution">
    <text evidence="10">The sequence shown here is derived from an EMBL/GenBank/DDBJ whole genome shotgun (WGS) entry which is preliminary data.</text>
</comment>
<keyword evidence="10" id="KW-0282">Flagellum</keyword>
<evidence type="ECO:0000256" key="4">
    <source>
        <dbReference type="ARBA" id="ARBA00022795"/>
    </source>
</evidence>
<keyword evidence="5" id="KW-0805">Transcription regulation</keyword>
<proteinExistence type="inferred from homology"/>
<gene>
    <name evidence="10" type="ORF">TSA66_17370</name>
</gene>
<evidence type="ECO:0000256" key="1">
    <source>
        <dbReference type="ARBA" id="ARBA00005322"/>
    </source>
</evidence>
<evidence type="ECO:0000256" key="3">
    <source>
        <dbReference type="ARBA" id="ARBA00022491"/>
    </source>
</evidence>
<comment type="function">
    <text evidence="7">Responsible for the coupling of flagellin expression to flagellar assembly by preventing expression of the flagellin genes when a component of the middle class of proteins is defective. It negatively regulates flagellar genes by inhibiting the activity of FliA by directly binding to FliA.</text>
</comment>
<evidence type="ECO:0000256" key="6">
    <source>
        <dbReference type="ARBA" id="ARBA00023163"/>
    </source>
</evidence>
<reference evidence="10 11" key="1">
    <citation type="submission" date="2014-12" db="EMBL/GenBank/DDBJ databases">
        <title>Denitrispirillum autotrophicum gen. nov., sp. nov., Denitrifying, Facultatively Autotrophic Bacteria Isolated from Rice Paddy Soil.</title>
        <authorList>
            <person name="Ishii S."/>
            <person name="Ashida N."/>
            <person name="Ohno H."/>
            <person name="Otsuka S."/>
            <person name="Yokota A."/>
            <person name="Senoo K."/>
        </authorList>
    </citation>
    <scope>NUCLEOTIDE SEQUENCE [LARGE SCALE GENOMIC DNA]</scope>
    <source>
        <strain evidence="10 11">TSA66</strain>
    </source>
</reference>
<evidence type="ECO:0000256" key="5">
    <source>
        <dbReference type="ARBA" id="ARBA00023015"/>
    </source>
</evidence>
<feature type="domain" description="Anti-sigma-28 factor FlgM C-terminal" evidence="9">
    <location>
        <begin position="37"/>
        <end position="88"/>
    </location>
</feature>
<dbReference type="InterPro" id="IPR031316">
    <property type="entry name" value="FlgM_C"/>
</dbReference>
<dbReference type="SUPFAM" id="SSF101498">
    <property type="entry name" value="Anti-sigma factor FlgM"/>
    <property type="match status" value="1"/>
</dbReference>
<dbReference type="EMBL" id="JWJG01000028">
    <property type="protein sequence ID" value="KIF82165.1"/>
    <property type="molecule type" value="Genomic_DNA"/>
</dbReference>
<evidence type="ECO:0000256" key="8">
    <source>
        <dbReference type="ARBA" id="ARBA00030117"/>
    </source>
</evidence>
<dbReference type="GO" id="GO:0045892">
    <property type="term" value="P:negative regulation of DNA-templated transcription"/>
    <property type="evidence" value="ECO:0007669"/>
    <property type="project" value="InterPro"/>
</dbReference>
<dbReference type="Proteomes" id="UP000031572">
    <property type="component" value="Unassembled WGS sequence"/>
</dbReference>
<accession>A0A0C2BLM5</accession>
<dbReference type="RefSeq" id="WP_040040842.1">
    <property type="nucleotide sequence ID" value="NZ_JWJG01000028.1"/>
</dbReference>
<comment type="similarity">
    <text evidence="1">Belongs to the FlgM family.</text>
</comment>
<sequence length="99" mass="10117">MKISDSLNKANGLGVAAPKARAAKAEDKAGADKIASDSVTISSEAQALSSQNSGNQVFDSKKVEEIKAAIASGRFQVDAGKIADGLIDTVKDLISARKG</sequence>
<name>A0A0C2BLM5_9BURK</name>